<dbReference type="Proteomes" id="UP000475928">
    <property type="component" value="Unassembled WGS sequence"/>
</dbReference>
<comment type="caution">
    <text evidence="2">The sequence shown here is derived from an EMBL/GenBank/DDBJ whole genome shotgun (WGS) entry which is preliminary data.</text>
</comment>
<dbReference type="InterPro" id="IPR001173">
    <property type="entry name" value="Glyco_trans_2-like"/>
</dbReference>
<dbReference type="EMBL" id="BLLH01000002">
    <property type="protein sequence ID" value="GFH40158.1"/>
    <property type="molecule type" value="Genomic_DNA"/>
</dbReference>
<dbReference type="Pfam" id="PF00535">
    <property type="entry name" value="Glycos_transf_2"/>
    <property type="match status" value="1"/>
</dbReference>
<organism evidence="2 3">
    <name type="scientific">Pseudolactococcus insecticola</name>
    <dbReference type="NCBI Taxonomy" id="2709158"/>
    <lineage>
        <taxon>Bacteria</taxon>
        <taxon>Bacillati</taxon>
        <taxon>Bacillota</taxon>
        <taxon>Bacilli</taxon>
        <taxon>Lactobacillales</taxon>
        <taxon>Streptococcaceae</taxon>
        <taxon>Pseudolactococcus</taxon>
    </lineage>
</organism>
<name>A0A6A0B6M0_9LACT</name>
<dbReference type="GO" id="GO:0016758">
    <property type="term" value="F:hexosyltransferase activity"/>
    <property type="evidence" value="ECO:0007669"/>
    <property type="project" value="UniProtKB-ARBA"/>
</dbReference>
<dbReference type="PANTHER" id="PTHR22916">
    <property type="entry name" value="GLYCOSYLTRANSFERASE"/>
    <property type="match status" value="1"/>
</dbReference>
<proteinExistence type="predicted"/>
<evidence type="ECO:0000259" key="1">
    <source>
        <dbReference type="Pfam" id="PF00535"/>
    </source>
</evidence>
<dbReference type="PANTHER" id="PTHR22916:SF3">
    <property type="entry name" value="UDP-GLCNAC:BETAGAL BETA-1,3-N-ACETYLGLUCOSAMINYLTRANSFERASE-LIKE PROTEIN 1"/>
    <property type="match status" value="1"/>
</dbReference>
<protein>
    <recommendedName>
        <fullName evidence="1">Glycosyltransferase 2-like domain-containing protein</fullName>
    </recommendedName>
</protein>
<feature type="domain" description="Glycosyltransferase 2-like" evidence="1">
    <location>
        <begin position="8"/>
        <end position="163"/>
    </location>
</feature>
<evidence type="ECO:0000313" key="3">
    <source>
        <dbReference type="Proteomes" id="UP000475928"/>
    </source>
</evidence>
<accession>A0A6A0B6M0</accession>
<dbReference type="Gene3D" id="3.90.550.10">
    <property type="entry name" value="Spore Coat Polysaccharide Biosynthesis Protein SpsA, Chain A"/>
    <property type="match status" value="1"/>
</dbReference>
<keyword evidence="3" id="KW-1185">Reference proteome</keyword>
<dbReference type="SUPFAM" id="SSF53448">
    <property type="entry name" value="Nucleotide-diphospho-sugar transferases"/>
    <property type="match status" value="1"/>
</dbReference>
<sequence>MAYQKLVSIIIPYHSEDVYRLNVVLSSINNQIGVDFEQIEVILVGDAPVEAVRLSDFVLLQHLDLQMHVITGDSVGAGLARQAGMDLARGQYLMFMDADDQFQFVGSLLEFFNVAKMGNHDMIIARYLEESYYNGAYRYYTSSARDWKAAYGKWFSVDYLARIGLKWHPNLRIYEDTYFVGIAATLSPDTHYIDSVVYTRMYNATSTVRKDDYWFERQHHTWADENRYWLQFMRFHRPERMLSDLNYYLVDVYFRRQVNASEDDALFWEAHKRLVLENRDIWAGYTPELATYAESLQDREDKYKAFSLDGLSDFIASSEQFLRD</sequence>
<dbReference type="AlphaFoldDB" id="A0A6A0B6M0"/>
<evidence type="ECO:0000313" key="2">
    <source>
        <dbReference type="EMBL" id="GFH40158.1"/>
    </source>
</evidence>
<dbReference type="CDD" id="cd00761">
    <property type="entry name" value="Glyco_tranf_GTA_type"/>
    <property type="match status" value="1"/>
</dbReference>
<reference evidence="2 3" key="1">
    <citation type="submission" date="2020-02" db="EMBL/GenBank/DDBJ databases">
        <title>Draft genome sequence of Lactococcus sp. Hs20B0-1.</title>
        <authorList>
            <person name="Noda S."/>
            <person name="Yuki M."/>
            <person name="Ohkuma M."/>
        </authorList>
    </citation>
    <scope>NUCLEOTIDE SEQUENCE [LARGE SCALE GENOMIC DNA]</scope>
    <source>
        <strain evidence="2 3">Hs20B0-1</strain>
    </source>
</reference>
<gene>
    <name evidence="2" type="primary">yoiB</name>
    <name evidence="2" type="ORF">Hs20B_05560</name>
</gene>
<dbReference type="InterPro" id="IPR029044">
    <property type="entry name" value="Nucleotide-diphossugar_trans"/>
</dbReference>
<dbReference type="RefSeq" id="WP_172355450.1">
    <property type="nucleotide sequence ID" value="NZ_BLLH01000002.1"/>
</dbReference>